<protein>
    <submittedName>
        <fullName evidence="2">Uncharacterized protein</fullName>
    </submittedName>
</protein>
<keyword evidence="3" id="KW-1185">Reference proteome</keyword>
<evidence type="ECO:0000313" key="3">
    <source>
        <dbReference type="Proteomes" id="UP000277580"/>
    </source>
</evidence>
<name>A0A3N4L3W5_9PEZI</name>
<dbReference type="Proteomes" id="UP000277580">
    <property type="component" value="Unassembled WGS sequence"/>
</dbReference>
<organism evidence="2 3">
    <name type="scientific">Morchella conica CCBAS932</name>
    <dbReference type="NCBI Taxonomy" id="1392247"/>
    <lineage>
        <taxon>Eukaryota</taxon>
        <taxon>Fungi</taxon>
        <taxon>Dikarya</taxon>
        <taxon>Ascomycota</taxon>
        <taxon>Pezizomycotina</taxon>
        <taxon>Pezizomycetes</taxon>
        <taxon>Pezizales</taxon>
        <taxon>Morchellaceae</taxon>
        <taxon>Morchella</taxon>
    </lineage>
</organism>
<accession>A0A3N4L3W5</accession>
<evidence type="ECO:0000313" key="2">
    <source>
        <dbReference type="EMBL" id="RPB16212.1"/>
    </source>
</evidence>
<reference evidence="2 3" key="1">
    <citation type="journal article" date="2018" name="Nat. Ecol. Evol.">
        <title>Pezizomycetes genomes reveal the molecular basis of ectomycorrhizal truffle lifestyle.</title>
        <authorList>
            <person name="Murat C."/>
            <person name="Payen T."/>
            <person name="Noel B."/>
            <person name="Kuo A."/>
            <person name="Morin E."/>
            <person name="Chen J."/>
            <person name="Kohler A."/>
            <person name="Krizsan K."/>
            <person name="Balestrini R."/>
            <person name="Da Silva C."/>
            <person name="Montanini B."/>
            <person name="Hainaut M."/>
            <person name="Levati E."/>
            <person name="Barry K.W."/>
            <person name="Belfiori B."/>
            <person name="Cichocki N."/>
            <person name="Clum A."/>
            <person name="Dockter R.B."/>
            <person name="Fauchery L."/>
            <person name="Guy J."/>
            <person name="Iotti M."/>
            <person name="Le Tacon F."/>
            <person name="Lindquist E.A."/>
            <person name="Lipzen A."/>
            <person name="Malagnac F."/>
            <person name="Mello A."/>
            <person name="Molinier V."/>
            <person name="Miyauchi S."/>
            <person name="Poulain J."/>
            <person name="Riccioni C."/>
            <person name="Rubini A."/>
            <person name="Sitrit Y."/>
            <person name="Splivallo R."/>
            <person name="Traeger S."/>
            <person name="Wang M."/>
            <person name="Zifcakova L."/>
            <person name="Wipf D."/>
            <person name="Zambonelli A."/>
            <person name="Paolocci F."/>
            <person name="Nowrousian M."/>
            <person name="Ottonello S."/>
            <person name="Baldrian P."/>
            <person name="Spatafora J.W."/>
            <person name="Henrissat B."/>
            <person name="Nagy L.G."/>
            <person name="Aury J.M."/>
            <person name="Wincker P."/>
            <person name="Grigoriev I.V."/>
            <person name="Bonfante P."/>
            <person name="Martin F.M."/>
        </authorList>
    </citation>
    <scope>NUCLEOTIDE SEQUENCE [LARGE SCALE GENOMIC DNA]</scope>
    <source>
        <strain evidence="2 3">CCBAS932</strain>
    </source>
</reference>
<dbReference type="EMBL" id="ML119110">
    <property type="protein sequence ID" value="RPB16212.1"/>
    <property type="molecule type" value="Genomic_DNA"/>
</dbReference>
<feature type="region of interest" description="Disordered" evidence="1">
    <location>
        <begin position="1"/>
        <end position="53"/>
    </location>
</feature>
<feature type="compositionally biased region" description="Basic residues" evidence="1">
    <location>
        <begin position="1"/>
        <end position="11"/>
    </location>
</feature>
<sequence>MKTRSLRHTPHTKQNARQGKTRQGKARQEGKKGKRNKKTAPQSLHIKNRNRDRDRNIRLMEKLNFQRNCSQVAGNEPHLDLCIRRKNILQAVSGKCQNNLLDRSYRIRFYSFDWSDGAPCFFQLRTTVAPRYLVIRYLGSLAVSYEFAGQALPFSIKNYLLSRIYIYDLVGVWLPEYANDITRCDCISKWSEGKKAVFTSRIP</sequence>
<evidence type="ECO:0000256" key="1">
    <source>
        <dbReference type="SAM" id="MobiDB-lite"/>
    </source>
</evidence>
<dbReference type="AlphaFoldDB" id="A0A3N4L3W5"/>
<gene>
    <name evidence="2" type="ORF">P167DRAFT_354634</name>
</gene>
<dbReference type="OrthoDB" id="10634332at2759"/>
<dbReference type="InParanoid" id="A0A3N4L3W5"/>
<proteinExistence type="predicted"/>